<organism evidence="1 2">
    <name type="scientific">Ignisphaera aggregans</name>
    <dbReference type="NCBI Taxonomy" id="334771"/>
    <lineage>
        <taxon>Archaea</taxon>
        <taxon>Thermoproteota</taxon>
        <taxon>Thermoprotei</taxon>
        <taxon>Desulfurococcales</taxon>
        <taxon>Desulfurococcaceae</taxon>
        <taxon>Ignisphaera</taxon>
    </lineage>
</organism>
<name>A0A833DTM2_9CREN</name>
<evidence type="ECO:0000313" key="2">
    <source>
        <dbReference type="Proteomes" id="UP000605805"/>
    </source>
</evidence>
<dbReference type="Proteomes" id="UP000605805">
    <property type="component" value="Unassembled WGS sequence"/>
</dbReference>
<gene>
    <name evidence="1" type="ORF">EYH02_03155</name>
</gene>
<dbReference type="EMBL" id="DQTV01000057">
    <property type="protein sequence ID" value="HIP57050.1"/>
    <property type="molecule type" value="Genomic_DNA"/>
</dbReference>
<accession>A0A833DTM2</accession>
<evidence type="ECO:0008006" key="3">
    <source>
        <dbReference type="Google" id="ProtNLM"/>
    </source>
</evidence>
<reference evidence="1" key="1">
    <citation type="journal article" date="2020" name="ISME J.">
        <title>Gammaproteobacteria mediating utilization of methyl-, sulfur- and petroleum organic compounds in deep ocean hydrothermal plumes.</title>
        <authorList>
            <person name="Zhou Z."/>
            <person name="Liu Y."/>
            <person name="Pan J."/>
            <person name="Cron B.R."/>
            <person name="Toner B.M."/>
            <person name="Anantharaman K."/>
            <person name="Breier J.A."/>
            <person name="Dick G.J."/>
            <person name="Li M."/>
        </authorList>
    </citation>
    <scope>NUCLEOTIDE SEQUENCE</scope>
    <source>
        <strain evidence="1">SZUA-1435</strain>
    </source>
</reference>
<evidence type="ECO:0000313" key="1">
    <source>
        <dbReference type="EMBL" id="HIP57050.1"/>
    </source>
</evidence>
<sequence>MAMKELGSAFNDIKLYIKRYIDSQVPGYIASIDNVFLKETGKRVIDLLFEEPSKVYQVLRKYYGSEVTADFATLNLFLKPLAIKIGRIGIEEQLLVLMKQGKDKEFLELLRKCLARQ</sequence>
<dbReference type="AlphaFoldDB" id="A0A833DTM2"/>
<proteinExistence type="predicted"/>
<protein>
    <recommendedName>
        <fullName evidence="3">DUF3227 domain-containing protein</fullName>
    </recommendedName>
</protein>
<comment type="caution">
    <text evidence="1">The sequence shown here is derived from an EMBL/GenBank/DDBJ whole genome shotgun (WGS) entry which is preliminary data.</text>
</comment>